<accession>A0A2G9QH19</accession>
<proteinExistence type="predicted"/>
<organism evidence="1">
    <name type="scientific">Aquarana catesbeiana</name>
    <name type="common">American bullfrog</name>
    <name type="synonym">Rana catesbeiana</name>
    <dbReference type="NCBI Taxonomy" id="8400"/>
    <lineage>
        <taxon>Eukaryota</taxon>
        <taxon>Metazoa</taxon>
        <taxon>Chordata</taxon>
        <taxon>Craniata</taxon>
        <taxon>Vertebrata</taxon>
        <taxon>Euteleostomi</taxon>
        <taxon>Amphibia</taxon>
        <taxon>Batrachia</taxon>
        <taxon>Anura</taxon>
        <taxon>Neobatrachia</taxon>
        <taxon>Ranoidea</taxon>
        <taxon>Ranidae</taxon>
        <taxon>Aquarana</taxon>
    </lineage>
</organism>
<evidence type="ECO:0000313" key="1">
    <source>
        <dbReference type="EMBL" id="PIO14383.1"/>
    </source>
</evidence>
<gene>
    <name evidence="1" type="ORF">AB205_0072650</name>
</gene>
<name>A0A2G9QH19_AQUCT</name>
<reference evidence="1" key="1">
    <citation type="submission" date="2017-08" db="EMBL/GenBank/DDBJ databases">
        <title>Assembly of the North American Bullfrog Genome.</title>
        <authorList>
            <person name="Warren R.L."/>
            <person name="Vandervalk B.P."/>
            <person name="Kucuk E."/>
            <person name="Birol I."/>
            <person name="Helbing C."/>
            <person name="Pandoh P."/>
            <person name="Behsaz B."/>
            <person name="Mohamadi H."/>
            <person name="Chu J."/>
            <person name="Jackman S."/>
            <person name="Hammond S.A."/>
            <person name="Veldhoen N."/>
            <person name="Kirk H."/>
            <person name="Zhao Y."/>
            <person name="Coope R."/>
            <person name="Pleasance S."/>
            <person name="Moore R."/>
            <person name="Holt R."/>
        </authorList>
    </citation>
    <scope>NUCLEOTIDE SEQUENCE</scope>
    <source>
        <strain evidence="1">Bruno</strain>
        <tissue evidence="1">Liver</tissue>
    </source>
</reference>
<sequence length="165" mass="18504">WTSEVIVWDLSEGSSGLEGSIDLRWTSEVIVWDLSEGSSGLEGPIDLGWTSEVIVWDLSEGSSGLEGPIDLRWTSEVIVWDISEGSSGLEGSVDLVNHIFCLTIWRYNKMSLRSIYIPETPSICWKAIFNISHICSHTSCIQKSYVYSGQAGQREKTYYKGEKKM</sequence>
<feature type="non-terminal residue" evidence="1">
    <location>
        <position position="1"/>
    </location>
</feature>
<dbReference type="AlphaFoldDB" id="A0A2G9QH19"/>
<dbReference type="EMBL" id="KV991900">
    <property type="protein sequence ID" value="PIO14383.1"/>
    <property type="molecule type" value="Genomic_DNA"/>
</dbReference>
<feature type="non-terminal residue" evidence="1">
    <location>
        <position position="165"/>
    </location>
</feature>
<protein>
    <submittedName>
        <fullName evidence="1">Uncharacterized protein</fullName>
    </submittedName>
</protein>